<evidence type="ECO:0000256" key="2">
    <source>
        <dbReference type="ARBA" id="ARBA00022692"/>
    </source>
</evidence>
<accession>A0A933W4D1</accession>
<comment type="caution">
    <text evidence="7">The sequence shown here is derived from an EMBL/GenBank/DDBJ whole genome shotgun (WGS) entry which is preliminary data.</text>
</comment>
<dbReference type="AlphaFoldDB" id="A0A933W4D1"/>
<keyword evidence="3 5" id="KW-1133">Transmembrane helix</keyword>
<reference evidence="7" key="1">
    <citation type="submission" date="2020-07" db="EMBL/GenBank/DDBJ databases">
        <title>Huge and variable diversity of episymbiotic CPR bacteria and DPANN archaea in groundwater ecosystems.</title>
        <authorList>
            <person name="He C.Y."/>
            <person name="Keren R."/>
            <person name="Whittaker M."/>
            <person name="Farag I.F."/>
            <person name="Doudna J."/>
            <person name="Cate J.H.D."/>
            <person name="Banfield J.F."/>
        </authorList>
    </citation>
    <scope>NUCLEOTIDE SEQUENCE</scope>
    <source>
        <strain evidence="7">NC_groundwater_1813_Pr3_B-0.1um_71_17</strain>
    </source>
</reference>
<feature type="transmembrane region" description="Helical" evidence="5">
    <location>
        <begin position="296"/>
        <end position="313"/>
    </location>
</feature>
<protein>
    <submittedName>
        <fullName evidence="7">O-antigen ligase family protein</fullName>
    </submittedName>
</protein>
<dbReference type="EMBL" id="JACRIW010000112">
    <property type="protein sequence ID" value="MBI5170923.1"/>
    <property type="molecule type" value="Genomic_DNA"/>
</dbReference>
<evidence type="ECO:0000256" key="4">
    <source>
        <dbReference type="ARBA" id="ARBA00023136"/>
    </source>
</evidence>
<dbReference type="InterPro" id="IPR051533">
    <property type="entry name" value="WaaL-like"/>
</dbReference>
<dbReference type="PANTHER" id="PTHR37422:SF13">
    <property type="entry name" value="LIPOPOLYSACCHARIDE BIOSYNTHESIS PROTEIN PA4999-RELATED"/>
    <property type="match status" value="1"/>
</dbReference>
<feature type="domain" description="O-antigen ligase-related" evidence="6">
    <location>
        <begin position="265"/>
        <end position="406"/>
    </location>
</feature>
<keyword evidence="2 5" id="KW-0812">Transmembrane</keyword>
<feature type="transmembrane region" description="Helical" evidence="5">
    <location>
        <begin position="30"/>
        <end position="54"/>
    </location>
</feature>
<evidence type="ECO:0000259" key="6">
    <source>
        <dbReference type="Pfam" id="PF04932"/>
    </source>
</evidence>
<dbReference type="Proteomes" id="UP000696931">
    <property type="component" value="Unassembled WGS sequence"/>
</dbReference>
<evidence type="ECO:0000256" key="5">
    <source>
        <dbReference type="SAM" id="Phobius"/>
    </source>
</evidence>
<dbReference type="PANTHER" id="PTHR37422">
    <property type="entry name" value="TEICHURONIC ACID BIOSYNTHESIS PROTEIN TUAE"/>
    <property type="match status" value="1"/>
</dbReference>
<sequence length="482" mass="51145">MNPELQPRTRDVAGEVRATARRQAQGLSGALVAVVGMVVAALVMAAFVALDYVFHQDPHRVVKVAIGLGALGGILAFPRFGLLLVPLVTPFLPWVPPTPIPGLNVLNVLLFSIFGTYTLSRVLTRQPLMRPNMLGGTIGLLLLLAALSIVRGGVWPTGLGYSAAAASLQLFRAGTTFATYFIVLAMARGQADRRRVTYAVLAGLVAESLVTVALGRNGSGGRATGSLGQANELGAYLALFSVVSISLVAGVRHALGKLLLTGIWALGSFAIILSLSRGSMLALLAGTILVTWRGSRVLLGGLLVVLLLSPLWMPDYLKDRIAQSTEQTEDAGISVDSAAEKRLETWQTIFKVVEDHPLEGVGFTGLGYVLPDLGAELGLADIKDSAHNTYLRMLSEMGIFGLGLFVWLLWSCFRLANIAARRAKSVFDRALANGLAGAVVSMAVTCAFGDRFFNVVIASSLWILCALVEDSLWPEPGKEAVA</sequence>
<evidence type="ECO:0000256" key="3">
    <source>
        <dbReference type="ARBA" id="ARBA00022989"/>
    </source>
</evidence>
<feature type="transmembrane region" description="Helical" evidence="5">
    <location>
        <begin position="66"/>
        <end position="88"/>
    </location>
</feature>
<feature type="transmembrane region" description="Helical" evidence="5">
    <location>
        <begin position="132"/>
        <end position="154"/>
    </location>
</feature>
<keyword evidence="7" id="KW-0436">Ligase</keyword>
<dbReference type="GO" id="GO:0016874">
    <property type="term" value="F:ligase activity"/>
    <property type="evidence" value="ECO:0007669"/>
    <property type="project" value="UniProtKB-KW"/>
</dbReference>
<evidence type="ECO:0000313" key="8">
    <source>
        <dbReference type="Proteomes" id="UP000696931"/>
    </source>
</evidence>
<organism evidence="7 8">
    <name type="scientific">Eiseniibacteriota bacterium</name>
    <dbReference type="NCBI Taxonomy" id="2212470"/>
    <lineage>
        <taxon>Bacteria</taxon>
        <taxon>Candidatus Eiseniibacteriota</taxon>
    </lineage>
</organism>
<dbReference type="InterPro" id="IPR007016">
    <property type="entry name" value="O-antigen_ligase-rel_domated"/>
</dbReference>
<comment type="subcellular location">
    <subcellularLocation>
        <location evidence="1">Membrane</location>
        <topology evidence="1">Multi-pass membrane protein</topology>
    </subcellularLocation>
</comment>
<gene>
    <name evidence="7" type="ORF">HZA61_15645</name>
</gene>
<keyword evidence="4 5" id="KW-0472">Membrane</keyword>
<feature type="transmembrane region" description="Helical" evidence="5">
    <location>
        <begin position="234"/>
        <end position="251"/>
    </location>
</feature>
<dbReference type="GO" id="GO:0016020">
    <property type="term" value="C:membrane"/>
    <property type="evidence" value="ECO:0007669"/>
    <property type="project" value="UniProtKB-SubCell"/>
</dbReference>
<dbReference type="Pfam" id="PF04932">
    <property type="entry name" value="Wzy_C"/>
    <property type="match status" value="1"/>
</dbReference>
<proteinExistence type="predicted"/>
<feature type="transmembrane region" description="Helical" evidence="5">
    <location>
        <begin position="390"/>
        <end position="410"/>
    </location>
</feature>
<evidence type="ECO:0000313" key="7">
    <source>
        <dbReference type="EMBL" id="MBI5170923.1"/>
    </source>
</evidence>
<feature type="transmembrane region" description="Helical" evidence="5">
    <location>
        <begin position="160"/>
        <end position="184"/>
    </location>
</feature>
<name>A0A933W4D1_UNCEI</name>
<feature type="transmembrane region" description="Helical" evidence="5">
    <location>
        <begin position="430"/>
        <end position="448"/>
    </location>
</feature>
<evidence type="ECO:0000256" key="1">
    <source>
        <dbReference type="ARBA" id="ARBA00004141"/>
    </source>
</evidence>
<feature type="transmembrane region" description="Helical" evidence="5">
    <location>
        <begin position="100"/>
        <end position="120"/>
    </location>
</feature>